<proteinExistence type="predicted"/>
<dbReference type="CDD" id="cd01670">
    <property type="entry name" value="Death"/>
    <property type="match status" value="1"/>
</dbReference>
<dbReference type="EMBL" id="CAXLJM020000124">
    <property type="protein sequence ID" value="CAL8138527.1"/>
    <property type="molecule type" value="Genomic_DNA"/>
</dbReference>
<feature type="compositionally biased region" description="Polar residues" evidence="1">
    <location>
        <begin position="9"/>
        <end position="26"/>
    </location>
</feature>
<evidence type="ECO:0000259" key="2">
    <source>
        <dbReference type="Pfam" id="PF05729"/>
    </source>
</evidence>
<dbReference type="InterPro" id="IPR002110">
    <property type="entry name" value="Ankyrin_rpt"/>
</dbReference>
<dbReference type="Gene3D" id="3.40.50.300">
    <property type="entry name" value="P-loop containing nucleotide triphosphate hydrolases"/>
    <property type="match status" value="1"/>
</dbReference>
<dbReference type="SMART" id="SM00248">
    <property type="entry name" value="ANK"/>
    <property type="match status" value="5"/>
</dbReference>
<organism evidence="3 4">
    <name type="scientific">Orchesella dallaii</name>
    <dbReference type="NCBI Taxonomy" id="48710"/>
    <lineage>
        <taxon>Eukaryota</taxon>
        <taxon>Metazoa</taxon>
        <taxon>Ecdysozoa</taxon>
        <taxon>Arthropoda</taxon>
        <taxon>Hexapoda</taxon>
        <taxon>Collembola</taxon>
        <taxon>Entomobryomorpha</taxon>
        <taxon>Entomobryoidea</taxon>
        <taxon>Orchesellidae</taxon>
        <taxon>Orchesellinae</taxon>
        <taxon>Orchesella</taxon>
    </lineage>
</organism>
<name>A0ABP1RY84_9HEXA</name>
<sequence length="1699" mass="195073">MMSLPLNKSACSSTVTNSNTQTRSSNENILVGDDPCSYEKVCEVLSKCKSEILWSSLIDIARSLDLPVEFIATIKKNLNVDFQTPRSVLYDTLENWRAKHTDNATLINFIKVLDSHKLYECGDALRTHFNVANRQLEAIQQPIQQFSSEALRALNFEIRFQGYIMQLHEILQGLSVDDVQELIKKFLWQPKRPELLINDSLPKPLLYYVPRRLTTRCKLDPALFCFDCEDVFVIRRIELYELALLAKNHDTDTSTNQLDNLSVRFILLEYEQDFGKICEISCAPVHLIDHEIGEFTWVKSCGNIINLKNYVRTAQQNLDEDEFTSECLKSSKTICIADTPGMGKTVLLVSIAHKILHTQRHTLVRYIVLRDFIQKVKNKSEATNPAVLINLIANEACETEFGCEMIKLLFQAQEPTVHLMFDGYDEVLESQVEITNLVLKTISLIKSVKVYVSTRPHLKDELENTLAVLGYTIQAFGEEEQLDFLTKFWGQLDKHTIHSKLREFSIKCIEKLQETMNDFERDIAGIPLQCWLLAEVYKNEALKYASPKSKVNGKDNEIKVQITSFFEMYTQLMEIRFQRVEMPTNISLWRKLTGWSLEDQKTFITKTHEYAALKLLFPDYVNKFKRYLINSKQFKTRKLCAIGILEEADNETGLVRFVHRTFAEYYLGMFVARMMTMRTQSDFHWRYQSSTGRDVFMDFLLNTIFRTKTSWKSILRNSEAGQCKILESSSFQYPVICYFVNGHIRNIHTQSISNRSCITDNRKLFEVVSACVNHDYHELSKLVLQSPTHRQFMHSPSKVAELVLLAAKYTNIDHFKTIYQHAVDFMEKQFLCMKIDSPKFIVTPLHTAAERGHFAIFNFVRNSGLKETEFLNPMYVVHCCVAGSSNDDKITLSQKTDIIRLLSRTNKERINEKLSNGTTPLLTLNVHVELIKTLLECGANLHAINASGESVFHVCAKNGNHAALTYLLQLPCVSNTQITAEDSNGFTPFLHGMMFGDGLTLEIIMMMEEKGLEITSSLASDALKFFLCNKNIMPSDLNLNFVHTVDYLNNKGGILQDKFGNNPWVMESLKGNLRWLAEATKCDEMFLNELQKREISTPEDKESYLGKSEKLYESLGQSRKNRSFEAVCASLIECNQIQPFVILKQCLNTEAQGAIKFVTLPNGLAAFFESKDTRVVILRSLNVEVSVLRLQNTIDPHITIITDKELERNVSVSKIIVCKCETATSLLVEQLTALQVKIICICIDVHKNLQHDIISDAIQWSDLSHEFQKELIREMKIKVANNYTTYGDKYTFRYSYPADKWRLCTLNEITKDFSNLKNELLIAFIEGYRPELTEFNLVWNPLVGSCKTIPKSDCNLSVDNLMLKLNLWKQTFNSEIKYYYCPVTALRYLLQKQWAKHPLAVEIHELTKLVEIASTAGRCVGSSELMCKGEVDTQISGFQHVISIVHNCVEHLNFKESDWRKLMEIAIDTVFPGLIKSRKMSGMDVNYAIGIVQENNGSFTMIYKTLAWYLVAKLVLIDDNWDFHSMNILRQKVFMEFSIGFEMFQTLLVEFVMFKHEELIKIIEFFLNKQRNVNALKKYIEENMIGELPRLIYACIPGNLFYLMKVITSVGVSSKLFHNKLLVLFAVGIGSIDIVKLVIDKFATETGTRVQDISCPHKKLNSYKEGPLRWSYKSNSSVDIKEVARSRGDKSLIALINEN</sequence>
<dbReference type="Proteomes" id="UP001642540">
    <property type="component" value="Unassembled WGS sequence"/>
</dbReference>
<dbReference type="Gene3D" id="1.25.40.20">
    <property type="entry name" value="Ankyrin repeat-containing domain"/>
    <property type="match status" value="1"/>
</dbReference>
<evidence type="ECO:0000256" key="1">
    <source>
        <dbReference type="SAM" id="MobiDB-lite"/>
    </source>
</evidence>
<protein>
    <recommendedName>
        <fullName evidence="2">NACHT domain-containing protein</fullName>
    </recommendedName>
</protein>
<dbReference type="PANTHER" id="PTHR46312">
    <property type="entry name" value="NACHT DOMAIN-CONTAINING PROTEIN"/>
    <property type="match status" value="1"/>
</dbReference>
<keyword evidence="4" id="KW-1185">Reference proteome</keyword>
<dbReference type="InterPro" id="IPR027417">
    <property type="entry name" value="P-loop_NTPase"/>
</dbReference>
<dbReference type="Pfam" id="PF05729">
    <property type="entry name" value="NACHT"/>
    <property type="match status" value="1"/>
</dbReference>
<dbReference type="PANTHER" id="PTHR46312:SF2">
    <property type="entry name" value="NUCLEOTIDE-BINDING OLIGOMERIZATION DOMAIN-CONTAINING PROTEIN 2-LIKE"/>
    <property type="match status" value="1"/>
</dbReference>
<dbReference type="InterPro" id="IPR036770">
    <property type="entry name" value="Ankyrin_rpt-contain_sf"/>
</dbReference>
<reference evidence="3 4" key="1">
    <citation type="submission" date="2024-08" db="EMBL/GenBank/DDBJ databases">
        <authorList>
            <person name="Cucini C."/>
            <person name="Frati F."/>
        </authorList>
    </citation>
    <scope>NUCLEOTIDE SEQUENCE [LARGE SCALE GENOMIC DNA]</scope>
</reference>
<feature type="domain" description="NACHT" evidence="2">
    <location>
        <begin position="333"/>
        <end position="488"/>
    </location>
</feature>
<dbReference type="InterPro" id="IPR007111">
    <property type="entry name" value="NACHT_NTPase"/>
</dbReference>
<gene>
    <name evidence="3" type="ORF">ODALV1_LOCUS27407</name>
</gene>
<evidence type="ECO:0000313" key="3">
    <source>
        <dbReference type="EMBL" id="CAL8138527.1"/>
    </source>
</evidence>
<accession>A0ABP1RY84</accession>
<dbReference type="SUPFAM" id="SSF48403">
    <property type="entry name" value="Ankyrin repeat"/>
    <property type="match status" value="1"/>
</dbReference>
<dbReference type="Pfam" id="PF13637">
    <property type="entry name" value="Ank_4"/>
    <property type="match status" value="1"/>
</dbReference>
<evidence type="ECO:0000313" key="4">
    <source>
        <dbReference type="Proteomes" id="UP001642540"/>
    </source>
</evidence>
<feature type="region of interest" description="Disordered" evidence="1">
    <location>
        <begin position="1"/>
        <end position="26"/>
    </location>
</feature>
<comment type="caution">
    <text evidence="3">The sequence shown here is derived from an EMBL/GenBank/DDBJ whole genome shotgun (WGS) entry which is preliminary data.</text>
</comment>